<feature type="binding site" evidence="7">
    <location>
        <position position="187"/>
    </location>
    <ligand>
        <name>glyoxylate</name>
        <dbReference type="ChEBI" id="CHEBI:36655"/>
    </ligand>
</feature>
<evidence type="ECO:0000256" key="6">
    <source>
        <dbReference type="PIRSR" id="PIRSR000138-1"/>
    </source>
</evidence>
<dbReference type="PROSITE" id="PS51349">
    <property type="entry name" value="FMN_HYDROXY_ACID_DH_2"/>
    <property type="match status" value="1"/>
</dbReference>
<keyword evidence="3 7" id="KW-0288">FMN</keyword>
<dbReference type="Pfam" id="PF01070">
    <property type="entry name" value="FMN_dh"/>
    <property type="match status" value="1"/>
</dbReference>
<proteinExistence type="inferred from homology"/>
<dbReference type="CDD" id="cd02809">
    <property type="entry name" value="alpha_hydroxyacid_oxid_FMN"/>
    <property type="match status" value="1"/>
</dbReference>
<dbReference type="InterPro" id="IPR008259">
    <property type="entry name" value="FMN_hydac_DH_AS"/>
</dbReference>
<feature type="binding site" evidence="7">
    <location>
        <position position="304"/>
    </location>
    <ligand>
        <name>glyoxylate</name>
        <dbReference type="ChEBI" id="CHEBI:36655"/>
    </ligand>
</feature>
<feature type="binding site" evidence="7">
    <location>
        <position position="178"/>
    </location>
    <ligand>
        <name>FMN</name>
        <dbReference type="ChEBI" id="CHEBI:58210"/>
    </ligand>
</feature>
<feature type="binding site" evidence="7">
    <location>
        <position position="152"/>
    </location>
    <ligand>
        <name>glyoxylate</name>
        <dbReference type="ChEBI" id="CHEBI:36655"/>
    </ligand>
</feature>
<dbReference type="InterPro" id="IPR012133">
    <property type="entry name" value="Alpha-hydoxy_acid_DH_FMN"/>
</dbReference>
<evidence type="ECO:0000259" key="8">
    <source>
        <dbReference type="PROSITE" id="PS51349"/>
    </source>
</evidence>
<dbReference type="PANTHER" id="PTHR10578:SF107">
    <property type="entry name" value="2-HYDROXYACID OXIDASE 1"/>
    <property type="match status" value="1"/>
</dbReference>
<evidence type="ECO:0000256" key="7">
    <source>
        <dbReference type="PIRSR" id="PIRSR000138-2"/>
    </source>
</evidence>
<accession>A0A533I2Z3</accession>
<feature type="active site" description="Proton acceptor" evidence="6">
    <location>
        <position position="301"/>
    </location>
</feature>
<dbReference type="InterPro" id="IPR037396">
    <property type="entry name" value="FMN_HAD"/>
</dbReference>
<dbReference type="Gene3D" id="3.20.20.70">
    <property type="entry name" value="Aldolase class I"/>
    <property type="match status" value="1"/>
</dbReference>
<feature type="binding site" evidence="7">
    <location>
        <position position="301"/>
    </location>
    <ligand>
        <name>glyoxylate</name>
        <dbReference type="ChEBI" id="CHEBI:36655"/>
    </ligand>
</feature>
<dbReference type="PANTHER" id="PTHR10578">
    <property type="entry name" value="S -2-HYDROXY-ACID OXIDASE-RELATED"/>
    <property type="match status" value="1"/>
</dbReference>
<evidence type="ECO:0000256" key="4">
    <source>
        <dbReference type="ARBA" id="ARBA00023002"/>
    </source>
</evidence>
<feature type="binding site" evidence="7">
    <location>
        <position position="299"/>
    </location>
    <ligand>
        <name>FMN</name>
        <dbReference type="ChEBI" id="CHEBI:58210"/>
    </ligand>
</feature>
<comment type="cofactor">
    <cofactor evidence="1">
        <name>FMN</name>
        <dbReference type="ChEBI" id="CHEBI:58210"/>
    </cofactor>
</comment>
<evidence type="ECO:0000256" key="5">
    <source>
        <dbReference type="ARBA" id="ARBA00024042"/>
    </source>
</evidence>
<dbReference type="FunFam" id="3.20.20.70:FF:000029">
    <property type="entry name" value="L-lactate dehydrogenase"/>
    <property type="match status" value="1"/>
</dbReference>
<feature type="binding site" evidence="7">
    <location>
        <position position="48"/>
    </location>
    <ligand>
        <name>glyoxylate</name>
        <dbReference type="ChEBI" id="CHEBI:36655"/>
    </ligand>
</feature>
<organism evidence="9 10">
    <name type="scientific">Paracoccus denitrificans</name>
    <dbReference type="NCBI Taxonomy" id="266"/>
    <lineage>
        <taxon>Bacteria</taxon>
        <taxon>Pseudomonadati</taxon>
        <taxon>Pseudomonadota</taxon>
        <taxon>Alphaproteobacteria</taxon>
        <taxon>Rhodobacterales</taxon>
        <taxon>Paracoccaceae</taxon>
        <taxon>Paracoccus</taxon>
    </lineage>
</organism>
<feature type="binding site" evidence="7">
    <location>
        <position position="277"/>
    </location>
    <ligand>
        <name>FMN</name>
        <dbReference type="ChEBI" id="CHEBI:58210"/>
    </ligand>
</feature>
<dbReference type="PIRSF" id="PIRSF000138">
    <property type="entry name" value="Al-hdrx_acd_dh"/>
    <property type="match status" value="1"/>
</dbReference>
<feature type="binding site" evidence="7">
    <location>
        <position position="150"/>
    </location>
    <ligand>
        <name>FMN</name>
        <dbReference type="ChEBI" id="CHEBI:58210"/>
    </ligand>
</feature>
<comment type="similarity">
    <text evidence="5">Belongs to the FMN-dependent alpha-hydroxy acid dehydrogenase family.</text>
</comment>
<reference evidence="9 10" key="1">
    <citation type="journal article" date="2017" name="Nat. Commun.">
        <title>In situ click chemistry generation of cyclooxygenase-2 inhibitors.</title>
        <authorList>
            <person name="Bhardwaj A."/>
            <person name="Kaur J."/>
            <person name="Wuest M."/>
            <person name="Wuest F."/>
        </authorList>
    </citation>
    <scope>NUCLEOTIDE SEQUENCE [LARGE SCALE GENOMIC DNA]</scope>
    <source>
        <strain evidence="9">S2_012_000_R3_94</strain>
    </source>
</reference>
<keyword evidence="4" id="KW-0560">Oxidoreductase</keyword>
<protein>
    <submittedName>
        <fullName evidence="9">Alpha-hydroxy-acid oxidizing protein</fullName>
    </submittedName>
</protein>
<sequence>MTDTARPDPVSIARRKPVTVPRRLRGMLALDDFEGAARRLLPRAIYGYVSGGVETDTTLDDNRAAFRQIGFRPRILQDVSARDQRTQLFDQEFAAPFGIAPMGFSAVAAFDGDVALSKGAAEAGVFAICSAASLTPLERVATEGKSRWFQAYIPGDDARIEALLERVQRAGFDRLVVTGDVPVAGNRENNARNGFDAPFRITPQLVWQGMTHPRWSLFTLGREIMTRGMPHFENMESVQGPPLFSRDLVRSKIGRDQLSWANIRRIRDIWPGKLIVKGVMHPDDAMAARDAGCDAVIVSNHGGRQLDGTASPLRVLPAVRAAVPDMVVMFDSGIRRGTDVLKAIMLGADFTFVGRPFLYAAATHGVPGVAHAAKLLKEEIDRDMALIGITSPFDLRGEAAVALD</sequence>
<dbReference type="PROSITE" id="PS00557">
    <property type="entry name" value="FMN_HYDROXY_ACID_DH_1"/>
    <property type="match status" value="1"/>
</dbReference>
<dbReference type="GO" id="GO:0010181">
    <property type="term" value="F:FMN binding"/>
    <property type="evidence" value="ECO:0007669"/>
    <property type="project" value="InterPro"/>
</dbReference>
<evidence type="ECO:0000313" key="9">
    <source>
        <dbReference type="EMBL" id="TKW66016.1"/>
    </source>
</evidence>
<dbReference type="InterPro" id="IPR000262">
    <property type="entry name" value="FMN-dep_DH"/>
</dbReference>
<dbReference type="Proteomes" id="UP000315344">
    <property type="component" value="Unassembled WGS sequence"/>
</dbReference>
<feature type="binding site" evidence="7">
    <location>
        <position position="130"/>
    </location>
    <ligand>
        <name>FMN</name>
        <dbReference type="ChEBI" id="CHEBI:58210"/>
    </ligand>
</feature>
<dbReference type="EMBL" id="VAFL01000009">
    <property type="protein sequence ID" value="TKW66016.1"/>
    <property type="molecule type" value="Genomic_DNA"/>
</dbReference>
<dbReference type="InterPro" id="IPR013785">
    <property type="entry name" value="Aldolase_TIM"/>
</dbReference>
<feature type="binding site" evidence="7">
    <location>
        <begin position="331"/>
        <end position="335"/>
    </location>
    <ligand>
        <name>FMN</name>
        <dbReference type="ChEBI" id="CHEBI:58210"/>
    </ligand>
</feature>
<dbReference type="AlphaFoldDB" id="A0A533I2Z3"/>
<name>A0A533I2Z3_PARDE</name>
<feature type="binding site" evidence="7">
    <location>
        <begin position="354"/>
        <end position="355"/>
    </location>
    <ligand>
        <name>FMN</name>
        <dbReference type="ChEBI" id="CHEBI:58210"/>
    </ligand>
</feature>
<comment type="caution">
    <text evidence="9">The sequence shown here is derived from an EMBL/GenBank/DDBJ whole genome shotgun (WGS) entry which is preliminary data.</text>
</comment>
<evidence type="ECO:0000313" key="10">
    <source>
        <dbReference type="Proteomes" id="UP000315344"/>
    </source>
</evidence>
<keyword evidence="2 7" id="KW-0285">Flavoprotein</keyword>
<evidence type="ECO:0000256" key="2">
    <source>
        <dbReference type="ARBA" id="ARBA00022630"/>
    </source>
</evidence>
<evidence type="ECO:0000256" key="1">
    <source>
        <dbReference type="ARBA" id="ARBA00001917"/>
    </source>
</evidence>
<feature type="binding site" evidence="7">
    <location>
        <begin position="101"/>
        <end position="103"/>
    </location>
    <ligand>
        <name>FMN</name>
        <dbReference type="ChEBI" id="CHEBI:58210"/>
    </ligand>
</feature>
<dbReference type="GO" id="GO:0016614">
    <property type="term" value="F:oxidoreductase activity, acting on CH-OH group of donors"/>
    <property type="evidence" value="ECO:0007669"/>
    <property type="project" value="UniProtKB-ARBA"/>
</dbReference>
<feature type="domain" description="FMN hydroxy acid dehydrogenase" evidence="8">
    <location>
        <begin position="22"/>
        <end position="404"/>
    </location>
</feature>
<gene>
    <name evidence="9" type="ORF">DI616_12800</name>
</gene>
<dbReference type="SUPFAM" id="SSF51395">
    <property type="entry name" value="FMN-linked oxidoreductases"/>
    <property type="match status" value="1"/>
</dbReference>
<evidence type="ECO:0000256" key="3">
    <source>
        <dbReference type="ARBA" id="ARBA00022643"/>
    </source>
</evidence>